<dbReference type="InterPro" id="IPR043148">
    <property type="entry name" value="TagF_C"/>
</dbReference>
<comment type="similarity">
    <text evidence="2">Belongs to the CDP-glycerol glycerophosphotransferase family.</text>
</comment>
<keyword evidence="5" id="KW-0777">Teichoic acid biosynthesis</keyword>
<dbReference type="GO" id="GO:0005886">
    <property type="term" value="C:plasma membrane"/>
    <property type="evidence" value="ECO:0007669"/>
    <property type="project" value="UniProtKB-SubCell"/>
</dbReference>
<keyword evidence="6" id="KW-0472">Membrane</keyword>
<comment type="subcellular location">
    <subcellularLocation>
        <location evidence="1">Cell membrane</location>
        <topology evidence="1">Peripheral membrane protein</topology>
    </subcellularLocation>
</comment>
<evidence type="ECO:0000313" key="8">
    <source>
        <dbReference type="Proteomes" id="UP001179647"/>
    </source>
</evidence>
<sequence>MKVKEYIVQELKKGYMGFVRLASSKAVAQGTSDEIAYLMSFPGNDQGFLKTLNKAFPERKVVIYYTEACRLEAEGLSDVGFVIESLAASVDFFKKVIPRLASSALILCDNYFAFLGELTLPKTTQVIQLWHANGAVKRFGWGDPKTSQRTLEDQQRFQKVYNRFDRIVVSSDRMAQIFKASFHLAEKRMLKIGSPRIDNYFKEDYREKAIAKFQQQFPEARDKKVILYAPTYRDAPLEEPVWWKWLRRLDEETVLIYKRHPHLEAQIATSELTDNPRVMTDMRGLNLQELLISVDCLIGDYTSIPFEYSLANPEGQLVFYCPDIANYHKSVGLQEDFVKWSNEACATNLEELLELINRQESVSLDTINEVWNQYNDGQATERLLSYLKEEALG</sequence>
<dbReference type="GO" id="GO:0047355">
    <property type="term" value="F:CDP-glycerol glycerophosphotransferase activity"/>
    <property type="evidence" value="ECO:0007669"/>
    <property type="project" value="InterPro"/>
</dbReference>
<accession>A0AAF0CVU8</accession>
<evidence type="ECO:0000313" key="7">
    <source>
        <dbReference type="EMBL" id="WEG73782.1"/>
    </source>
</evidence>
<keyword evidence="4" id="KW-0808">Transferase</keyword>
<proteinExistence type="inferred from homology"/>
<dbReference type="Pfam" id="PF04464">
    <property type="entry name" value="Glyphos_transf"/>
    <property type="match status" value="1"/>
</dbReference>
<keyword evidence="3" id="KW-1003">Cell membrane</keyword>
<dbReference type="Gene3D" id="3.40.50.11820">
    <property type="match status" value="1"/>
</dbReference>
<gene>
    <name evidence="7" type="ORF">OL234_02400</name>
</gene>
<dbReference type="RefSeq" id="WP_275469582.1">
    <property type="nucleotide sequence ID" value="NZ_CP110232.1"/>
</dbReference>
<evidence type="ECO:0000256" key="4">
    <source>
        <dbReference type="ARBA" id="ARBA00022679"/>
    </source>
</evidence>
<dbReference type="InterPro" id="IPR007554">
    <property type="entry name" value="Glycerophosphate_synth"/>
</dbReference>
<dbReference type="AlphaFoldDB" id="A0AAF0CVU8"/>
<keyword evidence="8" id="KW-1185">Reference proteome</keyword>
<dbReference type="KEGG" id="vie:OL234_02400"/>
<evidence type="ECO:0000256" key="1">
    <source>
        <dbReference type="ARBA" id="ARBA00004202"/>
    </source>
</evidence>
<evidence type="ECO:0000256" key="3">
    <source>
        <dbReference type="ARBA" id="ARBA00022475"/>
    </source>
</evidence>
<evidence type="ECO:0000256" key="2">
    <source>
        <dbReference type="ARBA" id="ARBA00010488"/>
    </source>
</evidence>
<protein>
    <submittedName>
        <fullName evidence="7">CDP-glycerol glycerophosphotransferase family protein</fullName>
    </submittedName>
</protein>
<dbReference type="InterPro" id="IPR051612">
    <property type="entry name" value="Teichoic_Acid_Biosynth"/>
</dbReference>
<reference evidence="7" key="1">
    <citation type="submission" date="2022-10" db="EMBL/GenBank/DDBJ databases">
        <title>Vagococcus sp. isolated from poultry meat.</title>
        <authorList>
            <person name="Johansson P."/>
            <person name="Bjorkroth J."/>
        </authorList>
    </citation>
    <scope>NUCLEOTIDE SEQUENCE</scope>
    <source>
        <strain evidence="7">STAA11</strain>
    </source>
</reference>
<name>A0AAF0CVU8_9ENTE</name>
<organism evidence="7 8">
    <name type="scientific">Vagococcus intermedius</name>
    <dbReference type="NCBI Taxonomy" id="2991418"/>
    <lineage>
        <taxon>Bacteria</taxon>
        <taxon>Bacillati</taxon>
        <taxon>Bacillota</taxon>
        <taxon>Bacilli</taxon>
        <taxon>Lactobacillales</taxon>
        <taxon>Enterococcaceae</taxon>
        <taxon>Vagococcus</taxon>
    </lineage>
</organism>
<dbReference type="GO" id="GO:0019350">
    <property type="term" value="P:teichoic acid biosynthetic process"/>
    <property type="evidence" value="ECO:0007669"/>
    <property type="project" value="UniProtKB-KW"/>
</dbReference>
<dbReference type="InterPro" id="IPR043149">
    <property type="entry name" value="TagF_N"/>
</dbReference>
<evidence type="ECO:0000256" key="6">
    <source>
        <dbReference type="ARBA" id="ARBA00023136"/>
    </source>
</evidence>
<dbReference type="PANTHER" id="PTHR37316:SF1">
    <property type="entry name" value="TEICHOIC ACID GLYCEROL-PHOSPHATE PRIMASE"/>
    <property type="match status" value="1"/>
</dbReference>
<dbReference type="Gene3D" id="3.40.50.12580">
    <property type="match status" value="1"/>
</dbReference>
<evidence type="ECO:0000256" key="5">
    <source>
        <dbReference type="ARBA" id="ARBA00022944"/>
    </source>
</evidence>
<dbReference type="EMBL" id="CP110232">
    <property type="protein sequence ID" value="WEG73782.1"/>
    <property type="molecule type" value="Genomic_DNA"/>
</dbReference>
<dbReference type="Proteomes" id="UP001179647">
    <property type="component" value="Chromosome"/>
</dbReference>
<dbReference type="PANTHER" id="PTHR37316">
    <property type="entry name" value="TEICHOIC ACID GLYCEROL-PHOSPHATE PRIMASE"/>
    <property type="match status" value="1"/>
</dbReference>
<dbReference type="SUPFAM" id="SSF53756">
    <property type="entry name" value="UDP-Glycosyltransferase/glycogen phosphorylase"/>
    <property type="match status" value="1"/>
</dbReference>